<dbReference type="InterPro" id="IPR011037">
    <property type="entry name" value="Pyrv_Knase-like_insert_dom_sf"/>
</dbReference>
<dbReference type="PRINTS" id="PR01050">
    <property type="entry name" value="PYRUVTKNASE"/>
</dbReference>
<dbReference type="InterPro" id="IPR015793">
    <property type="entry name" value="Pyrv_Knase_brl"/>
</dbReference>
<proteinExistence type="inferred from homology"/>
<dbReference type="Gene3D" id="3.50.30.10">
    <property type="entry name" value="Phosphohistidine domain"/>
    <property type="match status" value="1"/>
</dbReference>
<evidence type="ECO:0000256" key="13">
    <source>
        <dbReference type="ARBA" id="ARBA00022842"/>
    </source>
</evidence>
<sequence>MRRTKIVCTIGPASESGEKVQALLAAGMDVARLNFSHGTHEEHGRRIATLKEEAAKAGKHLGILLDTKGPEIRTGKVPEAGVVLANGLTFILDTDLNRIGNQERVGITYRDLWRKVKPGSRILIDDGQIELEVTAAEKELITTTILNGGVLKSQKGVNIPSALIDLPAVTERDIADIRFGISQGIDFIAASFTRKALNILDVRRICEEMNADVHIIAKIESREGIDNLDSILEVADGLMVARGDLGVEIPVEEVPIRQKEMIRKCNLLGKPVIVATQMLDSMIRQPRPTRAEASDVANAILDGTDAIMLSGETAAGLFPIEAVRMMDRISQRTELTCLDNKAAQHPQVNVAEAISFASFTIAKDLQAAAVLTPTHSGLTARMISKYRPLALIVAATPFPETARKLALKWGVESIVVPQSSGTDEMVSVAVNTSLNKNYIKSGDIVVITAGVPIGKVGSTNMIKVQIMGNIIAKGMGIGRKSYSGTARRVQVPGQDTFNDGEILIAQSTDAEFVPLIARAGALVVEEGGLTSHAAIVAVQFGIPTIVGAVEAFSKVSDGQTLTVDAMTGLMYEGSVSIL</sequence>
<dbReference type="RefSeq" id="WP_092332535.1">
    <property type="nucleotide sequence ID" value="NZ_FNCP01000008.1"/>
</dbReference>
<dbReference type="EMBL" id="FNCP01000008">
    <property type="protein sequence ID" value="SDG99484.1"/>
    <property type="molecule type" value="Genomic_DNA"/>
</dbReference>
<keyword evidence="23" id="KW-1185">Reference proteome</keyword>
<dbReference type="PANTHER" id="PTHR11817">
    <property type="entry name" value="PYRUVATE KINASE"/>
    <property type="match status" value="1"/>
</dbReference>
<dbReference type="SUPFAM" id="SSF52009">
    <property type="entry name" value="Phosphohistidine domain"/>
    <property type="match status" value="1"/>
</dbReference>
<evidence type="ECO:0000256" key="5">
    <source>
        <dbReference type="ARBA" id="ARBA00008663"/>
    </source>
</evidence>
<evidence type="ECO:0000259" key="19">
    <source>
        <dbReference type="Pfam" id="PF00224"/>
    </source>
</evidence>
<dbReference type="GO" id="GO:0006950">
    <property type="term" value="P:response to stress"/>
    <property type="evidence" value="ECO:0007669"/>
    <property type="project" value="UniProtKB-ARBA"/>
</dbReference>
<comment type="pathway">
    <text evidence="3 18">Carbohydrate degradation; glycolysis; pyruvate from D-glyceraldehyde 3-phosphate: step 5/5.</text>
</comment>
<evidence type="ECO:0000256" key="8">
    <source>
        <dbReference type="ARBA" id="ARBA00022679"/>
    </source>
</evidence>
<evidence type="ECO:0000256" key="6">
    <source>
        <dbReference type="ARBA" id="ARBA00012142"/>
    </source>
</evidence>
<evidence type="ECO:0000256" key="16">
    <source>
        <dbReference type="ARBA" id="ARBA00023317"/>
    </source>
</evidence>
<accession>A0A1G7YSS8</accession>
<dbReference type="InterPro" id="IPR001697">
    <property type="entry name" value="Pyr_Knase"/>
</dbReference>
<evidence type="ECO:0000256" key="1">
    <source>
        <dbReference type="ARBA" id="ARBA00001946"/>
    </source>
</evidence>
<reference evidence="23" key="1">
    <citation type="submission" date="2016-10" db="EMBL/GenBank/DDBJ databases">
        <authorList>
            <person name="Varghese N."/>
            <person name="Submissions S."/>
        </authorList>
    </citation>
    <scope>NUCLEOTIDE SEQUENCE [LARGE SCALE GENOMIC DNA]</scope>
    <source>
        <strain evidence="23">DSM 8344</strain>
    </source>
</reference>
<dbReference type="Pfam" id="PF00224">
    <property type="entry name" value="PK"/>
    <property type="match status" value="1"/>
</dbReference>
<dbReference type="FunFam" id="3.20.20.60:FF:000001">
    <property type="entry name" value="Pyruvate kinase"/>
    <property type="match status" value="1"/>
</dbReference>
<dbReference type="UniPathway" id="UPA00109">
    <property type="reaction ID" value="UER00188"/>
</dbReference>
<dbReference type="GO" id="GO:0005524">
    <property type="term" value="F:ATP binding"/>
    <property type="evidence" value="ECO:0007669"/>
    <property type="project" value="UniProtKB-KW"/>
</dbReference>
<comment type="similarity">
    <text evidence="5 18">Belongs to the pyruvate kinase family.</text>
</comment>
<keyword evidence="15 18" id="KW-0324">Glycolysis</keyword>
<organism evidence="22 23">
    <name type="scientific">Desulfosporosinus hippei DSM 8344</name>
    <dbReference type="NCBI Taxonomy" id="1121419"/>
    <lineage>
        <taxon>Bacteria</taxon>
        <taxon>Bacillati</taxon>
        <taxon>Bacillota</taxon>
        <taxon>Clostridia</taxon>
        <taxon>Eubacteriales</taxon>
        <taxon>Desulfitobacteriaceae</taxon>
        <taxon>Desulfosporosinus</taxon>
    </lineage>
</organism>
<dbReference type="InterPro" id="IPR008279">
    <property type="entry name" value="PEP-util_enz_mobile_dom"/>
</dbReference>
<dbReference type="Proteomes" id="UP000198656">
    <property type="component" value="Unassembled WGS sequence"/>
</dbReference>
<dbReference type="GO" id="GO:0004743">
    <property type="term" value="F:pyruvate kinase activity"/>
    <property type="evidence" value="ECO:0007669"/>
    <property type="project" value="UniProtKB-UniRule"/>
</dbReference>
<keyword evidence="8 18" id="KW-0808">Transferase</keyword>
<comment type="cofactor">
    <cofactor evidence="1">
        <name>Mg(2+)</name>
        <dbReference type="ChEBI" id="CHEBI:18420"/>
    </cofactor>
</comment>
<evidence type="ECO:0000256" key="11">
    <source>
        <dbReference type="ARBA" id="ARBA00022777"/>
    </source>
</evidence>
<dbReference type="NCBIfam" id="NF004978">
    <property type="entry name" value="PRK06354.1"/>
    <property type="match status" value="1"/>
</dbReference>
<evidence type="ECO:0000259" key="21">
    <source>
        <dbReference type="Pfam" id="PF02887"/>
    </source>
</evidence>
<evidence type="ECO:0000313" key="22">
    <source>
        <dbReference type="EMBL" id="SDG99484.1"/>
    </source>
</evidence>
<comment type="similarity">
    <text evidence="4">In the C-terminal section; belongs to the PEP-utilizing enzyme family.</text>
</comment>
<dbReference type="InterPro" id="IPR015813">
    <property type="entry name" value="Pyrv/PenolPyrv_kinase-like_dom"/>
</dbReference>
<name>A0A1G7YSS8_9FIRM</name>
<dbReference type="InterPro" id="IPR036637">
    <property type="entry name" value="Phosphohistidine_dom_sf"/>
</dbReference>
<dbReference type="GO" id="GO:0030955">
    <property type="term" value="F:potassium ion binding"/>
    <property type="evidence" value="ECO:0007669"/>
    <property type="project" value="UniProtKB-UniRule"/>
</dbReference>
<evidence type="ECO:0000256" key="14">
    <source>
        <dbReference type="ARBA" id="ARBA00022958"/>
    </source>
</evidence>
<dbReference type="NCBIfam" id="NF004491">
    <property type="entry name" value="PRK05826.1"/>
    <property type="match status" value="1"/>
</dbReference>
<feature type="domain" description="Pyruvate kinase C-terminal" evidence="21">
    <location>
        <begin position="352"/>
        <end position="464"/>
    </location>
</feature>
<evidence type="ECO:0000256" key="17">
    <source>
        <dbReference type="NCBIfam" id="TIGR01064"/>
    </source>
</evidence>
<dbReference type="GO" id="GO:0000287">
    <property type="term" value="F:magnesium ion binding"/>
    <property type="evidence" value="ECO:0007669"/>
    <property type="project" value="UniProtKB-UniRule"/>
</dbReference>
<dbReference type="InterPro" id="IPR036918">
    <property type="entry name" value="Pyrv_Knase_C_sf"/>
</dbReference>
<evidence type="ECO:0000256" key="4">
    <source>
        <dbReference type="ARBA" id="ARBA00006237"/>
    </source>
</evidence>
<dbReference type="SUPFAM" id="SSF50800">
    <property type="entry name" value="PK beta-barrel domain-like"/>
    <property type="match status" value="1"/>
</dbReference>
<dbReference type="InterPro" id="IPR018209">
    <property type="entry name" value="Pyrv_Knase_AS"/>
</dbReference>
<evidence type="ECO:0000256" key="7">
    <source>
        <dbReference type="ARBA" id="ARBA00018587"/>
    </source>
</evidence>
<gene>
    <name evidence="22" type="ORF">SAMN05443529_108144</name>
</gene>
<keyword evidence="12" id="KW-0067">ATP-binding</keyword>
<evidence type="ECO:0000256" key="9">
    <source>
        <dbReference type="ARBA" id="ARBA00022723"/>
    </source>
</evidence>
<keyword evidence="16 22" id="KW-0670">Pyruvate</keyword>
<evidence type="ECO:0000256" key="2">
    <source>
        <dbReference type="ARBA" id="ARBA00001958"/>
    </source>
</evidence>
<evidence type="ECO:0000259" key="20">
    <source>
        <dbReference type="Pfam" id="PF00391"/>
    </source>
</evidence>
<evidence type="ECO:0000256" key="3">
    <source>
        <dbReference type="ARBA" id="ARBA00004997"/>
    </source>
</evidence>
<feature type="domain" description="Pyruvate kinase barrel" evidence="19">
    <location>
        <begin position="1"/>
        <end position="323"/>
    </location>
</feature>
<protein>
    <recommendedName>
        <fullName evidence="7 17">Pyruvate kinase</fullName>
        <ecNumber evidence="6 17">2.7.1.40</ecNumber>
    </recommendedName>
</protein>
<dbReference type="AlphaFoldDB" id="A0A1G7YSS8"/>
<dbReference type="SUPFAM" id="SSF51621">
    <property type="entry name" value="Phosphoenolpyruvate/pyruvate domain"/>
    <property type="match status" value="1"/>
</dbReference>
<keyword evidence="10" id="KW-0547">Nucleotide-binding</keyword>
<dbReference type="Gene3D" id="2.40.33.10">
    <property type="entry name" value="PK beta-barrel domain-like"/>
    <property type="match status" value="1"/>
</dbReference>
<evidence type="ECO:0000313" key="23">
    <source>
        <dbReference type="Proteomes" id="UP000198656"/>
    </source>
</evidence>
<dbReference type="Gene3D" id="3.40.1380.20">
    <property type="entry name" value="Pyruvate kinase, C-terminal domain"/>
    <property type="match status" value="1"/>
</dbReference>
<evidence type="ECO:0000256" key="12">
    <source>
        <dbReference type="ARBA" id="ARBA00022840"/>
    </source>
</evidence>
<comment type="catalytic activity">
    <reaction evidence="18">
        <text>pyruvate + ATP = phosphoenolpyruvate + ADP + H(+)</text>
        <dbReference type="Rhea" id="RHEA:18157"/>
        <dbReference type="ChEBI" id="CHEBI:15361"/>
        <dbReference type="ChEBI" id="CHEBI:15378"/>
        <dbReference type="ChEBI" id="CHEBI:30616"/>
        <dbReference type="ChEBI" id="CHEBI:58702"/>
        <dbReference type="ChEBI" id="CHEBI:456216"/>
        <dbReference type="EC" id="2.7.1.40"/>
    </reaction>
</comment>
<dbReference type="Gene3D" id="3.20.20.60">
    <property type="entry name" value="Phosphoenolpyruvate-binding domains"/>
    <property type="match status" value="1"/>
</dbReference>
<dbReference type="GO" id="GO:0016301">
    <property type="term" value="F:kinase activity"/>
    <property type="evidence" value="ECO:0007669"/>
    <property type="project" value="UniProtKB-KW"/>
</dbReference>
<feature type="domain" description="PEP-utilising enzyme mobile" evidence="20">
    <location>
        <begin position="497"/>
        <end position="568"/>
    </location>
</feature>
<dbReference type="InterPro" id="IPR015795">
    <property type="entry name" value="Pyrv_Knase_C"/>
</dbReference>
<keyword evidence="9" id="KW-0479">Metal-binding</keyword>
<keyword evidence="11 18" id="KW-0418">Kinase</keyword>
<dbReference type="Pfam" id="PF02887">
    <property type="entry name" value="PK_C"/>
    <property type="match status" value="1"/>
</dbReference>
<dbReference type="InterPro" id="IPR040442">
    <property type="entry name" value="Pyrv_kinase-like_dom_sf"/>
</dbReference>
<dbReference type="EC" id="2.7.1.40" evidence="6 17"/>
<evidence type="ECO:0000256" key="18">
    <source>
        <dbReference type="RuleBase" id="RU000504"/>
    </source>
</evidence>
<dbReference type="OrthoDB" id="9812123at2"/>
<comment type="cofactor">
    <cofactor evidence="2">
        <name>K(+)</name>
        <dbReference type="ChEBI" id="CHEBI:29103"/>
    </cofactor>
</comment>
<dbReference type="SUPFAM" id="SSF52935">
    <property type="entry name" value="PK C-terminal domain-like"/>
    <property type="match status" value="1"/>
</dbReference>
<dbReference type="Pfam" id="PF00391">
    <property type="entry name" value="PEP-utilizers"/>
    <property type="match status" value="1"/>
</dbReference>
<dbReference type="InterPro" id="IPR015806">
    <property type="entry name" value="Pyrv_Knase_insert_dom_sf"/>
</dbReference>
<keyword evidence="13 18" id="KW-0460">Magnesium</keyword>
<dbReference type="NCBIfam" id="TIGR01064">
    <property type="entry name" value="pyruv_kin"/>
    <property type="match status" value="1"/>
</dbReference>
<dbReference type="STRING" id="1121419.SAMN05443529_108144"/>
<evidence type="ECO:0000256" key="10">
    <source>
        <dbReference type="ARBA" id="ARBA00022741"/>
    </source>
</evidence>
<evidence type="ECO:0000256" key="15">
    <source>
        <dbReference type="ARBA" id="ARBA00023152"/>
    </source>
</evidence>
<dbReference type="PROSITE" id="PS00110">
    <property type="entry name" value="PYRUVATE_KINASE"/>
    <property type="match status" value="1"/>
</dbReference>
<dbReference type="FunFam" id="2.40.33.10:FF:000001">
    <property type="entry name" value="Pyruvate kinase"/>
    <property type="match status" value="1"/>
</dbReference>
<keyword evidence="14" id="KW-0630">Potassium</keyword>